<reference evidence="1" key="1">
    <citation type="submission" date="2020-01" db="EMBL/GenBank/DDBJ databases">
        <title>Genome sequence of Kobresia littledalei, the first chromosome-level genome in the family Cyperaceae.</title>
        <authorList>
            <person name="Qu G."/>
        </authorList>
    </citation>
    <scope>NUCLEOTIDE SEQUENCE</scope>
    <source>
        <strain evidence="1">C.B.Clarke</strain>
        <tissue evidence="1">Leaf</tissue>
    </source>
</reference>
<sequence length="102" mass="11780">MTSLGDEVTCNCCVLHGLMWRNKRHNRVKTCRFSNAGFEVVKLRDVAFVNKSVLADHTINFICGFLKNIGVVHHLCKNTFYRMRRIIDTGKEEFLSKRSISC</sequence>
<dbReference type="Proteomes" id="UP000623129">
    <property type="component" value="Unassembled WGS sequence"/>
</dbReference>
<evidence type="ECO:0000313" key="1">
    <source>
        <dbReference type="EMBL" id="KAF3339181.1"/>
    </source>
</evidence>
<dbReference type="AlphaFoldDB" id="A0A833RHI4"/>
<protein>
    <submittedName>
        <fullName evidence="1">Uncharacterized protein</fullName>
    </submittedName>
</protein>
<accession>A0A833RHI4</accession>
<evidence type="ECO:0000313" key="2">
    <source>
        <dbReference type="Proteomes" id="UP000623129"/>
    </source>
</evidence>
<dbReference type="EMBL" id="SWLB01000004">
    <property type="protein sequence ID" value="KAF3339181.1"/>
    <property type="molecule type" value="Genomic_DNA"/>
</dbReference>
<gene>
    <name evidence="1" type="ORF">FCM35_KLT16652</name>
</gene>
<keyword evidence="2" id="KW-1185">Reference proteome</keyword>
<comment type="caution">
    <text evidence="1">The sequence shown here is derived from an EMBL/GenBank/DDBJ whole genome shotgun (WGS) entry which is preliminary data.</text>
</comment>
<name>A0A833RHI4_9POAL</name>
<organism evidence="1 2">
    <name type="scientific">Carex littledalei</name>
    <dbReference type="NCBI Taxonomy" id="544730"/>
    <lineage>
        <taxon>Eukaryota</taxon>
        <taxon>Viridiplantae</taxon>
        <taxon>Streptophyta</taxon>
        <taxon>Embryophyta</taxon>
        <taxon>Tracheophyta</taxon>
        <taxon>Spermatophyta</taxon>
        <taxon>Magnoliopsida</taxon>
        <taxon>Liliopsida</taxon>
        <taxon>Poales</taxon>
        <taxon>Cyperaceae</taxon>
        <taxon>Cyperoideae</taxon>
        <taxon>Cariceae</taxon>
        <taxon>Carex</taxon>
        <taxon>Carex subgen. Euthyceras</taxon>
    </lineage>
</organism>
<proteinExistence type="predicted"/>